<dbReference type="Proteomes" id="UP000008711">
    <property type="component" value="Unassembled WGS sequence"/>
</dbReference>
<evidence type="ECO:0000256" key="7">
    <source>
        <dbReference type="ARBA" id="ARBA00022801"/>
    </source>
</evidence>
<evidence type="ECO:0000256" key="12">
    <source>
        <dbReference type="SAM" id="SignalP"/>
    </source>
</evidence>
<organism evidence="14 15">
    <name type="scientific">Drosophila erecta</name>
    <name type="common">Fruit fly</name>
    <dbReference type="NCBI Taxonomy" id="7220"/>
    <lineage>
        <taxon>Eukaryota</taxon>
        <taxon>Metazoa</taxon>
        <taxon>Ecdysozoa</taxon>
        <taxon>Arthropoda</taxon>
        <taxon>Hexapoda</taxon>
        <taxon>Insecta</taxon>
        <taxon>Pterygota</taxon>
        <taxon>Neoptera</taxon>
        <taxon>Endopterygota</taxon>
        <taxon>Diptera</taxon>
        <taxon>Brachycera</taxon>
        <taxon>Muscomorpha</taxon>
        <taxon>Ephydroidea</taxon>
        <taxon>Drosophilidae</taxon>
        <taxon>Drosophila</taxon>
        <taxon>Sophophora</taxon>
    </lineage>
</organism>
<evidence type="ECO:0000256" key="2">
    <source>
        <dbReference type="ARBA" id="ARBA00005988"/>
    </source>
</evidence>
<evidence type="ECO:0000256" key="6">
    <source>
        <dbReference type="ARBA" id="ARBA00022729"/>
    </source>
</evidence>
<dbReference type="Pfam" id="PF00246">
    <property type="entry name" value="Peptidase_M14"/>
    <property type="match status" value="1"/>
</dbReference>
<evidence type="ECO:0000256" key="1">
    <source>
        <dbReference type="ARBA" id="ARBA00001947"/>
    </source>
</evidence>
<feature type="domain" description="Peptidase M14" evidence="13">
    <location>
        <begin position="30"/>
        <end position="348"/>
    </location>
</feature>
<protein>
    <recommendedName>
        <fullName evidence="13">Peptidase M14 domain-containing protein</fullName>
    </recommendedName>
</protein>
<dbReference type="GO" id="GO:0006508">
    <property type="term" value="P:proteolysis"/>
    <property type="evidence" value="ECO:0007669"/>
    <property type="project" value="UniProtKB-KW"/>
</dbReference>
<reference evidence="14 15" key="1">
    <citation type="journal article" date="2007" name="Nature">
        <title>Evolution of genes and genomes on the Drosophila phylogeny.</title>
        <authorList>
            <consortium name="Drosophila 12 Genomes Consortium"/>
            <person name="Clark A.G."/>
            <person name="Eisen M.B."/>
            <person name="Smith D.R."/>
            <person name="Bergman C.M."/>
            <person name="Oliver B."/>
            <person name="Markow T.A."/>
            <person name="Kaufman T.C."/>
            <person name="Kellis M."/>
            <person name="Gelbart W."/>
            <person name="Iyer V.N."/>
            <person name="Pollard D.A."/>
            <person name="Sackton T.B."/>
            <person name="Larracuente A.M."/>
            <person name="Singh N.D."/>
            <person name="Abad J.P."/>
            <person name="Abt D.N."/>
            <person name="Adryan B."/>
            <person name="Aguade M."/>
            <person name="Akashi H."/>
            <person name="Anderson W.W."/>
            <person name="Aquadro C.F."/>
            <person name="Ardell D.H."/>
            <person name="Arguello R."/>
            <person name="Artieri C.G."/>
            <person name="Barbash D.A."/>
            <person name="Barker D."/>
            <person name="Barsanti P."/>
            <person name="Batterham P."/>
            <person name="Batzoglou S."/>
            <person name="Begun D."/>
            <person name="Bhutkar A."/>
            <person name="Blanco E."/>
            <person name="Bosak S.A."/>
            <person name="Bradley R.K."/>
            <person name="Brand A.D."/>
            <person name="Brent M.R."/>
            <person name="Brooks A.N."/>
            <person name="Brown R.H."/>
            <person name="Butlin R.K."/>
            <person name="Caggese C."/>
            <person name="Calvi B.R."/>
            <person name="Bernardo de Carvalho A."/>
            <person name="Caspi A."/>
            <person name="Castrezana S."/>
            <person name="Celniker S.E."/>
            <person name="Chang J.L."/>
            <person name="Chapple C."/>
            <person name="Chatterji S."/>
            <person name="Chinwalla A."/>
            <person name="Civetta A."/>
            <person name="Clifton S.W."/>
            <person name="Comeron J.M."/>
            <person name="Costello J.C."/>
            <person name="Coyne J.A."/>
            <person name="Daub J."/>
            <person name="David R.G."/>
            <person name="Delcher A.L."/>
            <person name="Delehaunty K."/>
            <person name="Do C.B."/>
            <person name="Ebling H."/>
            <person name="Edwards K."/>
            <person name="Eickbush T."/>
            <person name="Evans J.D."/>
            <person name="Filipski A."/>
            <person name="Findeiss S."/>
            <person name="Freyhult E."/>
            <person name="Fulton L."/>
            <person name="Fulton R."/>
            <person name="Garcia A.C."/>
            <person name="Gardiner A."/>
            <person name="Garfield D.A."/>
            <person name="Garvin B.E."/>
            <person name="Gibson G."/>
            <person name="Gilbert D."/>
            <person name="Gnerre S."/>
            <person name="Godfrey J."/>
            <person name="Good R."/>
            <person name="Gotea V."/>
            <person name="Gravely B."/>
            <person name="Greenberg A.J."/>
            <person name="Griffiths-Jones S."/>
            <person name="Gross S."/>
            <person name="Guigo R."/>
            <person name="Gustafson E.A."/>
            <person name="Haerty W."/>
            <person name="Hahn M.W."/>
            <person name="Halligan D.L."/>
            <person name="Halpern A.L."/>
            <person name="Halter G.M."/>
            <person name="Han M.V."/>
            <person name="Heger A."/>
            <person name="Hillier L."/>
            <person name="Hinrichs A.S."/>
            <person name="Holmes I."/>
            <person name="Hoskins R.A."/>
            <person name="Hubisz M.J."/>
            <person name="Hultmark D."/>
            <person name="Huntley M.A."/>
            <person name="Jaffe D.B."/>
            <person name="Jagadeeshan S."/>
            <person name="Jeck W.R."/>
            <person name="Johnson J."/>
            <person name="Jones C.D."/>
            <person name="Jordan W.C."/>
            <person name="Karpen G.H."/>
            <person name="Kataoka E."/>
            <person name="Keightley P.D."/>
            <person name="Kheradpour P."/>
            <person name="Kirkness E.F."/>
            <person name="Koerich L.B."/>
            <person name="Kristiansen K."/>
            <person name="Kudrna D."/>
            <person name="Kulathinal R.J."/>
            <person name="Kumar S."/>
            <person name="Kwok R."/>
            <person name="Lander E."/>
            <person name="Langley C.H."/>
            <person name="Lapoint R."/>
            <person name="Lazzaro B.P."/>
            <person name="Lee S.J."/>
            <person name="Levesque L."/>
            <person name="Li R."/>
            <person name="Lin C.F."/>
            <person name="Lin M.F."/>
            <person name="Lindblad-Toh K."/>
            <person name="Llopart A."/>
            <person name="Long M."/>
            <person name="Low L."/>
            <person name="Lozovsky E."/>
            <person name="Lu J."/>
            <person name="Luo M."/>
            <person name="Machado C.A."/>
            <person name="Makalowski W."/>
            <person name="Marzo M."/>
            <person name="Matsuda M."/>
            <person name="Matzkin L."/>
            <person name="McAllister B."/>
            <person name="McBride C.S."/>
            <person name="McKernan B."/>
            <person name="McKernan K."/>
            <person name="Mendez-Lago M."/>
            <person name="Minx P."/>
            <person name="Mollenhauer M.U."/>
            <person name="Montooth K."/>
            <person name="Mount S.M."/>
            <person name="Mu X."/>
            <person name="Myers E."/>
            <person name="Negre B."/>
            <person name="Newfeld S."/>
            <person name="Nielsen R."/>
            <person name="Noor M.A."/>
            <person name="O'Grady P."/>
            <person name="Pachter L."/>
            <person name="Papaceit M."/>
            <person name="Parisi M.J."/>
            <person name="Parisi M."/>
            <person name="Parts L."/>
            <person name="Pedersen J.S."/>
            <person name="Pesole G."/>
            <person name="Phillippy A.M."/>
            <person name="Ponting C.P."/>
            <person name="Pop M."/>
            <person name="Porcelli D."/>
            <person name="Powell J.R."/>
            <person name="Prohaska S."/>
            <person name="Pruitt K."/>
            <person name="Puig M."/>
            <person name="Quesneville H."/>
            <person name="Ram K.R."/>
            <person name="Rand D."/>
            <person name="Rasmussen M.D."/>
            <person name="Reed L.K."/>
            <person name="Reenan R."/>
            <person name="Reily A."/>
            <person name="Remington K.A."/>
            <person name="Rieger T.T."/>
            <person name="Ritchie M.G."/>
            <person name="Robin C."/>
            <person name="Rogers Y.H."/>
            <person name="Rohde C."/>
            <person name="Rozas J."/>
            <person name="Rubenfield M.J."/>
            <person name="Ruiz A."/>
            <person name="Russo S."/>
            <person name="Salzberg S.L."/>
            <person name="Sanchez-Gracia A."/>
            <person name="Saranga D.J."/>
            <person name="Sato H."/>
            <person name="Schaeffer S.W."/>
            <person name="Schatz M.C."/>
            <person name="Schlenke T."/>
            <person name="Schwartz R."/>
            <person name="Segarra C."/>
            <person name="Singh R.S."/>
            <person name="Sirot L."/>
            <person name="Sirota M."/>
            <person name="Sisneros N.B."/>
            <person name="Smith C.D."/>
            <person name="Smith T.F."/>
            <person name="Spieth J."/>
            <person name="Stage D.E."/>
            <person name="Stark A."/>
            <person name="Stephan W."/>
            <person name="Strausberg R.L."/>
            <person name="Strempel S."/>
            <person name="Sturgill D."/>
            <person name="Sutton G."/>
            <person name="Sutton G.G."/>
            <person name="Tao W."/>
            <person name="Teichmann S."/>
            <person name="Tobari Y.N."/>
            <person name="Tomimura Y."/>
            <person name="Tsolas J.M."/>
            <person name="Valente V.L."/>
            <person name="Venter E."/>
            <person name="Venter J.C."/>
            <person name="Vicario S."/>
            <person name="Vieira F.G."/>
            <person name="Vilella A.J."/>
            <person name="Villasante A."/>
            <person name="Walenz B."/>
            <person name="Wang J."/>
            <person name="Wasserman M."/>
            <person name="Watts T."/>
            <person name="Wilson D."/>
            <person name="Wilson R.K."/>
            <person name="Wing R.A."/>
            <person name="Wolfner M.F."/>
            <person name="Wong A."/>
            <person name="Wong G.K."/>
            <person name="Wu C.I."/>
            <person name="Wu G."/>
            <person name="Yamamoto D."/>
            <person name="Yang H.P."/>
            <person name="Yang S.P."/>
            <person name="Yorke J.A."/>
            <person name="Yoshida K."/>
            <person name="Zdobnov E."/>
            <person name="Zhang P."/>
            <person name="Zhang Y."/>
            <person name="Zimin A.V."/>
            <person name="Baldwin J."/>
            <person name="Abdouelleil A."/>
            <person name="Abdulkadir J."/>
            <person name="Abebe A."/>
            <person name="Abera B."/>
            <person name="Abreu J."/>
            <person name="Acer S.C."/>
            <person name="Aftuck L."/>
            <person name="Alexander A."/>
            <person name="An P."/>
            <person name="Anderson E."/>
            <person name="Anderson S."/>
            <person name="Arachi H."/>
            <person name="Azer M."/>
            <person name="Bachantsang P."/>
            <person name="Barry A."/>
            <person name="Bayul T."/>
            <person name="Berlin A."/>
            <person name="Bessette D."/>
            <person name="Bloom T."/>
            <person name="Blye J."/>
            <person name="Boguslavskiy L."/>
            <person name="Bonnet C."/>
            <person name="Boukhgalter B."/>
            <person name="Bourzgui I."/>
            <person name="Brown A."/>
            <person name="Cahill P."/>
            <person name="Channer S."/>
            <person name="Cheshatsang Y."/>
            <person name="Chuda L."/>
            <person name="Citroen M."/>
            <person name="Collymore A."/>
            <person name="Cooke P."/>
            <person name="Costello M."/>
            <person name="D'Aco K."/>
            <person name="Daza R."/>
            <person name="De Haan G."/>
            <person name="DeGray S."/>
            <person name="DeMaso C."/>
            <person name="Dhargay N."/>
            <person name="Dooley K."/>
            <person name="Dooley E."/>
            <person name="Doricent M."/>
            <person name="Dorje P."/>
            <person name="Dorjee K."/>
            <person name="Dupes A."/>
            <person name="Elong R."/>
            <person name="Falk J."/>
            <person name="Farina A."/>
            <person name="Faro S."/>
            <person name="Ferguson D."/>
            <person name="Fisher S."/>
            <person name="Foley C.D."/>
            <person name="Franke A."/>
            <person name="Friedrich D."/>
            <person name="Gadbois L."/>
            <person name="Gearin G."/>
            <person name="Gearin C.R."/>
            <person name="Giannoukos G."/>
            <person name="Goode T."/>
            <person name="Graham J."/>
            <person name="Grandbois E."/>
            <person name="Grewal S."/>
            <person name="Gyaltsen K."/>
            <person name="Hafez N."/>
            <person name="Hagos B."/>
            <person name="Hall J."/>
            <person name="Henson C."/>
            <person name="Hollinger A."/>
            <person name="Honan T."/>
            <person name="Huard M.D."/>
            <person name="Hughes L."/>
            <person name="Hurhula B."/>
            <person name="Husby M.E."/>
            <person name="Kamat A."/>
            <person name="Kanga B."/>
            <person name="Kashin S."/>
            <person name="Khazanovich D."/>
            <person name="Kisner P."/>
            <person name="Lance K."/>
            <person name="Lara M."/>
            <person name="Lee W."/>
            <person name="Lennon N."/>
            <person name="Letendre F."/>
            <person name="LeVine R."/>
            <person name="Lipovsky A."/>
            <person name="Liu X."/>
            <person name="Liu J."/>
            <person name="Liu S."/>
            <person name="Lokyitsang T."/>
            <person name="Lokyitsang Y."/>
            <person name="Lubonja R."/>
            <person name="Lui A."/>
            <person name="MacDonald P."/>
            <person name="Magnisalis V."/>
            <person name="Maru K."/>
            <person name="Matthews C."/>
            <person name="McCusker W."/>
            <person name="McDonough S."/>
            <person name="Mehta T."/>
            <person name="Meldrim J."/>
            <person name="Meneus L."/>
            <person name="Mihai O."/>
            <person name="Mihalev A."/>
            <person name="Mihova T."/>
            <person name="Mittelman R."/>
            <person name="Mlenga V."/>
            <person name="Montmayeur A."/>
            <person name="Mulrain L."/>
            <person name="Navidi A."/>
            <person name="Naylor J."/>
            <person name="Negash T."/>
            <person name="Nguyen T."/>
            <person name="Nguyen N."/>
            <person name="Nicol R."/>
            <person name="Norbu C."/>
            <person name="Norbu N."/>
            <person name="Novod N."/>
            <person name="O'Neill B."/>
            <person name="Osman S."/>
            <person name="Markiewicz E."/>
            <person name="Oyono O.L."/>
            <person name="Patti C."/>
            <person name="Phunkhang P."/>
            <person name="Pierre F."/>
            <person name="Priest M."/>
            <person name="Raghuraman S."/>
            <person name="Rege F."/>
            <person name="Reyes R."/>
            <person name="Rise C."/>
            <person name="Rogov P."/>
            <person name="Ross K."/>
            <person name="Ryan E."/>
            <person name="Settipalli S."/>
            <person name="Shea T."/>
            <person name="Sherpa N."/>
            <person name="Shi L."/>
            <person name="Shih D."/>
            <person name="Sparrow T."/>
            <person name="Spaulding J."/>
            <person name="Stalker J."/>
            <person name="Stange-Thomann N."/>
            <person name="Stavropoulos S."/>
            <person name="Stone C."/>
            <person name="Strader C."/>
            <person name="Tesfaye S."/>
            <person name="Thomson T."/>
            <person name="Thoulutsang Y."/>
            <person name="Thoulutsang D."/>
            <person name="Topham K."/>
            <person name="Topping I."/>
            <person name="Tsamla T."/>
            <person name="Vassiliev H."/>
            <person name="Vo A."/>
            <person name="Wangchuk T."/>
            <person name="Wangdi T."/>
            <person name="Weiand M."/>
            <person name="Wilkinson J."/>
            <person name="Wilson A."/>
            <person name="Yadav S."/>
            <person name="Young G."/>
            <person name="Yu Q."/>
            <person name="Zembek L."/>
            <person name="Zhong D."/>
            <person name="Zimmer A."/>
            <person name="Zwirko Z."/>
            <person name="Jaffe D.B."/>
            <person name="Alvarez P."/>
            <person name="Brockman W."/>
            <person name="Butler J."/>
            <person name="Chin C."/>
            <person name="Gnerre S."/>
            <person name="Grabherr M."/>
            <person name="Kleber M."/>
            <person name="Mauceli E."/>
            <person name="MacCallum I."/>
        </authorList>
    </citation>
    <scope>NUCLEOTIDE SEQUENCE [LARGE SCALE GENOMIC DNA]</scope>
    <source>
        <strain evidence="14 15">TSC#14021-0224.01</strain>
    </source>
</reference>
<comment type="cofactor">
    <cofactor evidence="1">
        <name>Zn(2+)</name>
        <dbReference type="ChEBI" id="CHEBI:29105"/>
    </cofactor>
</comment>
<feature type="signal peptide" evidence="12">
    <location>
        <begin position="1"/>
        <end position="17"/>
    </location>
</feature>
<proteinExistence type="inferred from homology"/>
<dbReference type="GO" id="GO:0005615">
    <property type="term" value="C:extracellular space"/>
    <property type="evidence" value="ECO:0007669"/>
    <property type="project" value="TreeGrafter"/>
</dbReference>
<dbReference type="AlphaFoldDB" id="B3NIU4"/>
<feature type="chain" id="PRO_5006455376" description="Peptidase M14 domain-containing protein" evidence="12">
    <location>
        <begin position="18"/>
        <end position="422"/>
    </location>
</feature>
<feature type="active site" description="Proton donor/acceptor" evidence="10">
    <location>
        <position position="311"/>
    </location>
</feature>
<keyword evidence="3 14" id="KW-0121">Carboxypeptidase</keyword>
<keyword evidence="6 12" id="KW-0732">Signal</keyword>
<dbReference type="GO" id="GO:0004181">
    <property type="term" value="F:metallocarboxypeptidase activity"/>
    <property type="evidence" value="ECO:0007669"/>
    <property type="project" value="InterPro"/>
</dbReference>
<sequence length="422" mass="47373">MFLPLFLVTILISGGLGTPVRSRPEYQKDDYYTYEEIQDYLKGLAESYANRVKLTNVGKSYENRNLTTITISNGDGRKDKNVIFIDAGFHAREWLTHTTALNVIDNLVVNFEENKRFLQDYDWIILPLVNPDGYTYSRSGKKFTNETIYCPLAYTEDHEIKCWRKNREPNKYRCIGTDLNRNFGHGWGKGDASSDPCDSTFKGLSKFSASESQAVRRVILDLANSGRGVLYLSLHSAVGKILYPWGSEEIKAKNYKEHEEVVQAGIDAMANGNFQFPSTYKQGPSYSLYLAGGDSSDYAYEVGFPLSLTWELPELRGNLNFRFHPPTYLIGELVDETWIDNVPLGQPTWHHITTSTSTSTSTSSEESKGLREVSPPCPGNLATGKLGAWLPGTTFHCTEVALMQFPGQRGDGIMKVLRHGHG</sequence>
<dbReference type="PROSITE" id="PS52035">
    <property type="entry name" value="PEPTIDASE_M14"/>
    <property type="match status" value="1"/>
</dbReference>
<keyword evidence="9" id="KW-0482">Metalloprotease</keyword>
<accession>B3NIU4</accession>
<evidence type="ECO:0000256" key="9">
    <source>
        <dbReference type="ARBA" id="ARBA00023049"/>
    </source>
</evidence>
<evidence type="ECO:0000256" key="3">
    <source>
        <dbReference type="ARBA" id="ARBA00022645"/>
    </source>
</evidence>
<dbReference type="InterPro" id="IPR000834">
    <property type="entry name" value="Peptidase_M14"/>
</dbReference>
<evidence type="ECO:0000313" key="15">
    <source>
        <dbReference type="Proteomes" id="UP000008711"/>
    </source>
</evidence>
<feature type="compositionally biased region" description="Low complexity" evidence="11">
    <location>
        <begin position="353"/>
        <end position="364"/>
    </location>
</feature>
<dbReference type="eggNOG" id="KOG2650">
    <property type="taxonomic scope" value="Eukaryota"/>
</dbReference>
<dbReference type="SUPFAM" id="SSF53187">
    <property type="entry name" value="Zn-dependent exopeptidases"/>
    <property type="match status" value="1"/>
</dbReference>
<evidence type="ECO:0000256" key="8">
    <source>
        <dbReference type="ARBA" id="ARBA00022833"/>
    </source>
</evidence>
<dbReference type="PANTHER" id="PTHR11705">
    <property type="entry name" value="PROTEASE FAMILY M14 CARBOXYPEPTIDASE A,B"/>
    <property type="match status" value="1"/>
</dbReference>
<dbReference type="FunFam" id="3.40.630.10:FF:000084">
    <property type="entry name" value="Carboxypeptidase B2"/>
    <property type="match status" value="1"/>
</dbReference>
<evidence type="ECO:0000256" key="5">
    <source>
        <dbReference type="ARBA" id="ARBA00022723"/>
    </source>
</evidence>
<gene>
    <name evidence="14" type="primary">Dere\GG16151</name>
    <name evidence="14" type="synonym">dere_GLEANR_16159</name>
    <name evidence="14" type="synonym">GG16151</name>
    <name evidence="14" type="ORF">Dere_GG16151</name>
</gene>
<evidence type="ECO:0000259" key="13">
    <source>
        <dbReference type="PROSITE" id="PS52035"/>
    </source>
</evidence>
<keyword evidence="7 14" id="KW-0378">Hydrolase</keyword>
<evidence type="ECO:0000256" key="4">
    <source>
        <dbReference type="ARBA" id="ARBA00022670"/>
    </source>
</evidence>
<dbReference type="PANTHER" id="PTHR11705:SF140">
    <property type="entry name" value="FI02848P-RELATED"/>
    <property type="match status" value="1"/>
</dbReference>
<feature type="region of interest" description="Disordered" evidence="11">
    <location>
        <begin position="351"/>
        <end position="377"/>
    </location>
</feature>
<comment type="similarity">
    <text evidence="2 10">Belongs to the peptidase M14 family.</text>
</comment>
<dbReference type="PRINTS" id="PR00765">
    <property type="entry name" value="CRBOXYPTASEA"/>
</dbReference>
<dbReference type="HOGENOM" id="CLU_019326_4_1_1"/>
<keyword evidence="8" id="KW-0862">Zinc</keyword>
<keyword evidence="15" id="KW-1185">Reference proteome</keyword>
<dbReference type="SMART" id="SM00631">
    <property type="entry name" value="Zn_pept"/>
    <property type="match status" value="1"/>
</dbReference>
<keyword evidence="4" id="KW-0645">Protease</keyword>
<keyword evidence="5" id="KW-0479">Metal-binding</keyword>
<dbReference type="Gene3D" id="3.40.630.10">
    <property type="entry name" value="Zn peptidases"/>
    <property type="match status" value="1"/>
</dbReference>
<evidence type="ECO:0000313" key="14">
    <source>
        <dbReference type="EMBL" id="EDV52590.2"/>
    </source>
</evidence>
<evidence type="ECO:0000256" key="10">
    <source>
        <dbReference type="PROSITE-ProRule" id="PRU01379"/>
    </source>
</evidence>
<dbReference type="EMBL" id="CH954178">
    <property type="protein sequence ID" value="EDV52590.2"/>
    <property type="molecule type" value="Genomic_DNA"/>
</dbReference>
<name>B3NIU4_DROER</name>
<dbReference type="GO" id="GO:0008270">
    <property type="term" value="F:zinc ion binding"/>
    <property type="evidence" value="ECO:0007669"/>
    <property type="project" value="InterPro"/>
</dbReference>
<evidence type="ECO:0000256" key="11">
    <source>
        <dbReference type="SAM" id="MobiDB-lite"/>
    </source>
</evidence>
<dbReference type="OrthoDB" id="3626597at2759"/>
<reference evidence="14 15" key="2">
    <citation type="journal article" date="2008" name="Bioinformatics">
        <title>Assembly reconciliation.</title>
        <authorList>
            <person name="Zimin A.V."/>
            <person name="Smith D.R."/>
            <person name="Sutton G."/>
            <person name="Yorke J.A."/>
        </authorList>
    </citation>
    <scope>NUCLEOTIDE SEQUENCE [LARGE SCALE GENOMIC DNA]</scope>
    <source>
        <strain evidence="14 15">TSC#14021-0224.01</strain>
    </source>
</reference>